<gene>
    <name evidence="2" type="ordered locus">AAur_3192</name>
</gene>
<dbReference type="HOGENOM" id="CLU_1281000_0_0_11"/>
<name>A1R9H7_PAEAT</name>
<sequence length="215" mass="23563">MGVWRCDHYRRAAGWLRCGMPWLTTWLPRSSSPSLRALPHVIRPNACPVLASGKCGFLMPTLSGPAVATERHLFLQETRRRQYRWAGALLLAQGILMEGLVFTGLLVLLAIGVPQELIVERADVFALPYLQENLYLMMAMSGVFAALRVLGAIGLLRNRLWGLGLSLTNCVVTLALMIFLLPAGIADGVLSGTALVLMLFARLGRDSEGQPRLLV</sequence>
<organism evidence="2 3">
    <name type="scientific">Paenarthrobacter aurescens (strain TC1)</name>
    <dbReference type="NCBI Taxonomy" id="290340"/>
    <lineage>
        <taxon>Bacteria</taxon>
        <taxon>Bacillati</taxon>
        <taxon>Actinomycetota</taxon>
        <taxon>Actinomycetes</taxon>
        <taxon>Micrococcales</taxon>
        <taxon>Micrococcaceae</taxon>
        <taxon>Paenarthrobacter</taxon>
    </lineage>
</organism>
<dbReference type="KEGG" id="aau:AAur_3192"/>
<proteinExistence type="predicted"/>
<feature type="transmembrane region" description="Helical" evidence="1">
    <location>
        <begin position="88"/>
        <end position="113"/>
    </location>
</feature>
<evidence type="ECO:0008006" key="4">
    <source>
        <dbReference type="Google" id="ProtNLM"/>
    </source>
</evidence>
<dbReference type="eggNOG" id="ENOG50338PW">
    <property type="taxonomic scope" value="Bacteria"/>
</dbReference>
<dbReference type="AlphaFoldDB" id="A1R9H7"/>
<evidence type="ECO:0000313" key="3">
    <source>
        <dbReference type="Proteomes" id="UP000000637"/>
    </source>
</evidence>
<feature type="transmembrane region" description="Helical" evidence="1">
    <location>
        <begin position="160"/>
        <end position="179"/>
    </location>
</feature>
<keyword evidence="1" id="KW-0472">Membrane</keyword>
<protein>
    <recommendedName>
        <fullName evidence="4">Integral membrane protein</fullName>
    </recommendedName>
</protein>
<dbReference type="EMBL" id="CP000474">
    <property type="protein sequence ID" value="ABM08765.1"/>
    <property type="molecule type" value="Genomic_DNA"/>
</dbReference>
<accession>A1R9H7</accession>
<keyword evidence="3" id="KW-1185">Reference proteome</keyword>
<dbReference type="Proteomes" id="UP000000637">
    <property type="component" value="Chromosome"/>
</dbReference>
<keyword evidence="1" id="KW-1133">Transmembrane helix</keyword>
<evidence type="ECO:0000313" key="2">
    <source>
        <dbReference type="EMBL" id="ABM08765.1"/>
    </source>
</evidence>
<reference evidence="2 3" key="1">
    <citation type="journal article" date="2006" name="PLoS Genet.">
        <title>Secrets of soil survival revealed by the genome sequence of Arthrobacter aurescens TC1.</title>
        <authorList>
            <person name="Mongodin E.F."/>
            <person name="Shapir N."/>
            <person name="Daugherty S.C."/>
            <person name="DeBoy R.T."/>
            <person name="Emerson J.B."/>
            <person name="Shvartzbeyn A."/>
            <person name="Radune D."/>
            <person name="Vamathevan J."/>
            <person name="Riggs F."/>
            <person name="Grinberg V."/>
            <person name="Khouri H."/>
            <person name="Wackett L.P."/>
            <person name="Nelson K.E."/>
            <person name="Sadowsky M.J."/>
        </authorList>
    </citation>
    <scope>NUCLEOTIDE SEQUENCE [LARGE SCALE GENOMIC DNA]</scope>
    <source>
        <strain evidence="2 3">TC1</strain>
    </source>
</reference>
<feature type="transmembrane region" description="Helical" evidence="1">
    <location>
        <begin position="133"/>
        <end position="153"/>
    </location>
</feature>
<keyword evidence="1" id="KW-0812">Transmembrane</keyword>
<evidence type="ECO:0000256" key="1">
    <source>
        <dbReference type="SAM" id="Phobius"/>
    </source>
</evidence>